<evidence type="ECO:0000256" key="3">
    <source>
        <dbReference type="SAM" id="MobiDB-lite"/>
    </source>
</evidence>
<dbReference type="GO" id="GO:0019905">
    <property type="term" value="F:syntaxin binding"/>
    <property type="evidence" value="ECO:0007669"/>
    <property type="project" value="InterPro"/>
</dbReference>
<feature type="compositionally biased region" description="Low complexity" evidence="3">
    <location>
        <begin position="362"/>
        <end position="378"/>
    </location>
</feature>
<protein>
    <recommendedName>
        <fullName evidence="6">Alpha-taxilin</fullName>
    </recommendedName>
</protein>
<feature type="region of interest" description="Disordered" evidence="3">
    <location>
        <begin position="1"/>
        <end position="24"/>
    </location>
</feature>
<keyword evidence="5" id="KW-1185">Reference proteome</keyword>
<accession>A0A507F6Z6</accession>
<evidence type="ECO:0000256" key="1">
    <source>
        <dbReference type="ARBA" id="ARBA00009550"/>
    </source>
</evidence>
<evidence type="ECO:0008006" key="6">
    <source>
        <dbReference type="Google" id="ProtNLM"/>
    </source>
</evidence>
<comment type="similarity">
    <text evidence="1">Belongs to the taxilin family.</text>
</comment>
<keyword evidence="2" id="KW-0175">Coiled coil</keyword>
<dbReference type="Proteomes" id="UP000320333">
    <property type="component" value="Unassembled WGS sequence"/>
</dbReference>
<dbReference type="PANTHER" id="PTHR16127:SF13">
    <property type="entry name" value="GH01188P"/>
    <property type="match status" value="1"/>
</dbReference>
<dbReference type="AlphaFoldDB" id="A0A507F6Z6"/>
<reference evidence="4 5" key="1">
    <citation type="journal article" date="2019" name="Sci. Rep.">
        <title>Comparative genomics of chytrid fungi reveal insights into the obligate biotrophic and pathogenic lifestyle of Synchytrium endobioticum.</title>
        <authorList>
            <person name="van de Vossenberg B.T.L.H."/>
            <person name="Warris S."/>
            <person name="Nguyen H.D.T."/>
            <person name="van Gent-Pelzer M.P.E."/>
            <person name="Joly D.L."/>
            <person name="van de Geest H.C."/>
            <person name="Bonants P.J.M."/>
            <person name="Smith D.S."/>
            <person name="Levesque C.A."/>
            <person name="van der Lee T.A.J."/>
        </authorList>
    </citation>
    <scope>NUCLEOTIDE SEQUENCE [LARGE SCALE GENOMIC DNA]</scope>
    <source>
        <strain evidence="4 5">CBS 675.73</strain>
    </source>
</reference>
<dbReference type="OrthoDB" id="425555at2759"/>
<dbReference type="Pfam" id="PF09728">
    <property type="entry name" value="Taxilin"/>
    <property type="match status" value="1"/>
</dbReference>
<evidence type="ECO:0000256" key="2">
    <source>
        <dbReference type="SAM" id="Coils"/>
    </source>
</evidence>
<feature type="region of interest" description="Disordered" evidence="3">
    <location>
        <begin position="357"/>
        <end position="406"/>
    </location>
</feature>
<feature type="compositionally biased region" description="Polar residues" evidence="3">
    <location>
        <begin position="1"/>
        <end position="16"/>
    </location>
</feature>
<dbReference type="EMBL" id="QEAP01000233">
    <property type="protein sequence ID" value="TPX72033.1"/>
    <property type="molecule type" value="Genomic_DNA"/>
</dbReference>
<proteinExistence type="inferred from homology"/>
<dbReference type="STRING" id="246404.A0A507F6Z6"/>
<evidence type="ECO:0000313" key="5">
    <source>
        <dbReference type="Proteomes" id="UP000320333"/>
    </source>
</evidence>
<dbReference type="PANTHER" id="PTHR16127">
    <property type="entry name" value="TAXILIN"/>
    <property type="match status" value="1"/>
</dbReference>
<comment type="caution">
    <text evidence="4">The sequence shown here is derived from an EMBL/GenBank/DDBJ whole genome shotgun (WGS) entry which is preliminary data.</text>
</comment>
<name>A0A507F6Z6_9FUNG</name>
<dbReference type="InterPro" id="IPR026183">
    <property type="entry name" value="Taxilin_fam"/>
</dbReference>
<organism evidence="4 5">
    <name type="scientific">Chytriomyces confervae</name>
    <dbReference type="NCBI Taxonomy" id="246404"/>
    <lineage>
        <taxon>Eukaryota</taxon>
        <taxon>Fungi</taxon>
        <taxon>Fungi incertae sedis</taxon>
        <taxon>Chytridiomycota</taxon>
        <taxon>Chytridiomycota incertae sedis</taxon>
        <taxon>Chytridiomycetes</taxon>
        <taxon>Chytridiales</taxon>
        <taxon>Chytriomycetaceae</taxon>
        <taxon>Chytriomyces</taxon>
    </lineage>
</organism>
<sequence>MDPQVASQITSTISHLETTREQQEEDEKIIAKLVKKESREMSILAESHRPAEERIRTIQTRYIELFQLHKRVERDAQKLAKRQDAERREREALKAELHKVNIQKQKIENLCRELQKENKKVKEKCDSIVQSQKQEREELSTKFVSTISEIRSEITQVRTVVGIPDSPETTDSISIASVYDTAIKEKLMNFFNQWTAREKQFEAAISSSGMENRLLEAKLEQQRQIAAQEVERNGSLKLQVGSFLTTERDLRKQLQVYVDKFRQVEETLNKSNELFSTFRIEMEAMTSKTKSLESDNLTLKARLDAINNTMVQVAQERNNARKLIDAARFGKEKLENVCRALQAERNELRRRLTHYESPISVPAAAAPDPMPPASMDTAAHARETDKVQQTNGAAPPAKSKSGKKKK</sequence>
<evidence type="ECO:0000313" key="4">
    <source>
        <dbReference type="EMBL" id="TPX72033.1"/>
    </source>
</evidence>
<feature type="coiled-coil region" evidence="2">
    <location>
        <begin position="69"/>
        <end position="131"/>
    </location>
</feature>
<gene>
    <name evidence="4" type="ORF">CcCBS67573_g05948</name>
</gene>